<evidence type="ECO:0000313" key="2">
    <source>
        <dbReference type="Proteomes" id="UP000190162"/>
    </source>
</evidence>
<proteinExistence type="predicted"/>
<gene>
    <name evidence="1" type="ORF">SAMN02745132_03637</name>
</gene>
<sequence>MEIIDWSHVIYVHNQIFALTRLNLQGPDTPNRKQLYVDVESLKVHLKNGDISGFIREVSARFFNAQMPSDLKQHLTAQHNGVKQNEGKSVQRLLFVALSSPYFHVMENRGLRCKVLGFRQSSVTFLVVY</sequence>
<organism evidence="1 2">
    <name type="scientific">Enterovibrio nigricans DSM 22720</name>
    <dbReference type="NCBI Taxonomy" id="1121868"/>
    <lineage>
        <taxon>Bacteria</taxon>
        <taxon>Pseudomonadati</taxon>
        <taxon>Pseudomonadota</taxon>
        <taxon>Gammaproteobacteria</taxon>
        <taxon>Vibrionales</taxon>
        <taxon>Vibrionaceae</taxon>
        <taxon>Enterovibrio</taxon>
    </lineage>
</organism>
<keyword evidence="2" id="KW-1185">Reference proteome</keyword>
<protein>
    <submittedName>
        <fullName evidence="1">Uncharacterized protein</fullName>
    </submittedName>
</protein>
<evidence type="ECO:0000313" key="1">
    <source>
        <dbReference type="EMBL" id="SKA62516.1"/>
    </source>
</evidence>
<dbReference type="Proteomes" id="UP000190162">
    <property type="component" value="Unassembled WGS sequence"/>
</dbReference>
<dbReference type="EMBL" id="FUXU01000062">
    <property type="protein sequence ID" value="SKA62516.1"/>
    <property type="molecule type" value="Genomic_DNA"/>
</dbReference>
<accession>A0A1T4VC36</accession>
<dbReference type="AlphaFoldDB" id="A0A1T4VC36"/>
<reference evidence="2" key="1">
    <citation type="submission" date="2017-02" db="EMBL/GenBank/DDBJ databases">
        <authorList>
            <person name="Varghese N."/>
            <person name="Submissions S."/>
        </authorList>
    </citation>
    <scope>NUCLEOTIDE SEQUENCE [LARGE SCALE GENOMIC DNA]</scope>
    <source>
        <strain evidence="2">DSM 22720</strain>
    </source>
</reference>
<name>A0A1T4VC36_9GAMM</name>